<feature type="chain" id="PRO_5045464599" evidence="1">
    <location>
        <begin position="21"/>
        <end position="424"/>
    </location>
</feature>
<accession>A0ABY4F7D6</accession>
<proteinExistence type="predicted"/>
<keyword evidence="4" id="KW-1185">Reference proteome</keyword>
<dbReference type="RefSeq" id="WP_244715607.1">
    <property type="nucleotide sequence ID" value="NZ_CP095049.1"/>
</dbReference>
<dbReference type="SUPFAM" id="SSF63829">
    <property type="entry name" value="Calcium-dependent phosphotriesterase"/>
    <property type="match status" value="1"/>
</dbReference>
<dbReference type="Pfam" id="PF18962">
    <property type="entry name" value="Por_Secre_tail"/>
    <property type="match status" value="1"/>
</dbReference>
<dbReference type="EMBL" id="CP095049">
    <property type="protein sequence ID" value="UOQ52017.1"/>
    <property type="molecule type" value="Genomic_DNA"/>
</dbReference>
<dbReference type="NCBIfam" id="TIGR04183">
    <property type="entry name" value="Por_Secre_tail"/>
    <property type="match status" value="1"/>
</dbReference>
<name>A0ABY4F7D6_9BACT</name>
<dbReference type="InterPro" id="IPR011110">
    <property type="entry name" value="Reg_prop"/>
</dbReference>
<sequence>MKSMVTLLCAWLLTGTAALAQWQTLNVTNSPLHSNVVREVAIDSDGSQWIATQRALQHLSGTTWTTFTAANGLPSSNVVSLAVRNGIVWVGTDKGLSRFDGTTWTYFNDPTKLPVGRFGGNDLTITELVISSTGTVWMAGSRGIARFDGITWTKFNSSNSSLKEEAVTSLALDETVNMLWIGTNCNSTNSGLYGLNTLNFSFRYHKLTGNNCVHGVAVNNLGAVVIGTCNTSMLLTLDNGWLSTPTPSSCVALGGMAPDPSNPARVWVATESFGTAGTAPRGLLVYDSNSNTVVQQFNMANSALPTNLLSSVALQQTGGRLKVWVGTADQGLAVYETVVTAQRAPETKLALTMVPNPASATVEVRADLPRYALTVYDTAGRLLHQEQVLGRQSVQLAVQSWPRGLYHVRLTAGEEVRTGHFSKE</sequence>
<feature type="domain" description="Secretion system C-terminal sorting" evidence="2">
    <location>
        <begin position="355"/>
        <end position="415"/>
    </location>
</feature>
<dbReference type="InterPro" id="IPR015943">
    <property type="entry name" value="WD40/YVTN_repeat-like_dom_sf"/>
</dbReference>
<keyword evidence="1" id="KW-0732">Signal</keyword>
<evidence type="ECO:0000256" key="1">
    <source>
        <dbReference type="SAM" id="SignalP"/>
    </source>
</evidence>
<dbReference type="Proteomes" id="UP000831785">
    <property type="component" value="Chromosome"/>
</dbReference>
<evidence type="ECO:0000313" key="4">
    <source>
        <dbReference type="Proteomes" id="UP000831785"/>
    </source>
</evidence>
<gene>
    <name evidence="3" type="ORF">MUN80_19915</name>
</gene>
<protein>
    <submittedName>
        <fullName evidence="3">T9SS type A sorting domain-containing protein</fullName>
    </submittedName>
</protein>
<evidence type="ECO:0000259" key="2">
    <source>
        <dbReference type="Pfam" id="PF18962"/>
    </source>
</evidence>
<dbReference type="Gene3D" id="2.130.10.10">
    <property type="entry name" value="YVTN repeat-like/Quinoprotein amine dehydrogenase"/>
    <property type="match status" value="2"/>
</dbReference>
<reference evidence="3 4" key="1">
    <citation type="submission" date="2022-04" db="EMBL/GenBank/DDBJ databases">
        <title>Hymenobacter sp. isolated from the air.</title>
        <authorList>
            <person name="Won M."/>
            <person name="Lee C.-M."/>
            <person name="Woen H.-Y."/>
            <person name="Kwon S.-W."/>
        </authorList>
    </citation>
    <scope>NUCLEOTIDE SEQUENCE [LARGE SCALE GENOMIC DNA]</scope>
    <source>
        <strain evidence="4">5116 S-27</strain>
    </source>
</reference>
<evidence type="ECO:0000313" key="3">
    <source>
        <dbReference type="EMBL" id="UOQ52017.1"/>
    </source>
</evidence>
<dbReference type="InterPro" id="IPR026444">
    <property type="entry name" value="Secre_tail"/>
</dbReference>
<feature type="signal peptide" evidence="1">
    <location>
        <begin position="1"/>
        <end position="20"/>
    </location>
</feature>
<organism evidence="3 4">
    <name type="scientific">Hymenobacter cellulosivorans</name>
    <dbReference type="NCBI Taxonomy" id="2932249"/>
    <lineage>
        <taxon>Bacteria</taxon>
        <taxon>Pseudomonadati</taxon>
        <taxon>Bacteroidota</taxon>
        <taxon>Cytophagia</taxon>
        <taxon>Cytophagales</taxon>
        <taxon>Hymenobacteraceae</taxon>
        <taxon>Hymenobacter</taxon>
    </lineage>
</organism>
<dbReference type="Pfam" id="PF07494">
    <property type="entry name" value="Reg_prop"/>
    <property type="match status" value="1"/>
</dbReference>